<evidence type="ECO:0000313" key="3">
    <source>
        <dbReference type="Proteomes" id="UP000287651"/>
    </source>
</evidence>
<dbReference type="AlphaFoldDB" id="A0A426XJ84"/>
<reference evidence="2 3" key="1">
    <citation type="journal article" date="2014" name="Agronomy (Basel)">
        <title>A Draft Genome Sequence for Ensete ventricosum, the Drought-Tolerant Tree Against Hunger.</title>
        <authorList>
            <person name="Harrison J."/>
            <person name="Moore K.A."/>
            <person name="Paszkiewicz K."/>
            <person name="Jones T."/>
            <person name="Grant M."/>
            <person name="Ambacheew D."/>
            <person name="Muzemil S."/>
            <person name="Studholme D.J."/>
        </authorList>
    </citation>
    <scope>NUCLEOTIDE SEQUENCE [LARGE SCALE GENOMIC DNA]</scope>
</reference>
<dbReference type="EMBL" id="AMZH03020106">
    <property type="protein sequence ID" value="RRT39520.1"/>
    <property type="molecule type" value="Genomic_DNA"/>
</dbReference>
<protein>
    <submittedName>
        <fullName evidence="2">Uncharacterized protein</fullName>
    </submittedName>
</protein>
<name>A0A426XJ84_ENSVE</name>
<accession>A0A426XJ84</accession>
<comment type="caution">
    <text evidence="2">The sequence shown here is derived from an EMBL/GenBank/DDBJ whole genome shotgun (WGS) entry which is preliminary data.</text>
</comment>
<dbReference type="Proteomes" id="UP000287651">
    <property type="component" value="Unassembled WGS sequence"/>
</dbReference>
<proteinExistence type="predicted"/>
<evidence type="ECO:0000313" key="2">
    <source>
        <dbReference type="EMBL" id="RRT39520.1"/>
    </source>
</evidence>
<organism evidence="2 3">
    <name type="scientific">Ensete ventricosum</name>
    <name type="common">Abyssinian banana</name>
    <name type="synonym">Musa ensete</name>
    <dbReference type="NCBI Taxonomy" id="4639"/>
    <lineage>
        <taxon>Eukaryota</taxon>
        <taxon>Viridiplantae</taxon>
        <taxon>Streptophyta</taxon>
        <taxon>Embryophyta</taxon>
        <taxon>Tracheophyta</taxon>
        <taxon>Spermatophyta</taxon>
        <taxon>Magnoliopsida</taxon>
        <taxon>Liliopsida</taxon>
        <taxon>Zingiberales</taxon>
        <taxon>Musaceae</taxon>
        <taxon>Ensete</taxon>
    </lineage>
</organism>
<evidence type="ECO:0000256" key="1">
    <source>
        <dbReference type="SAM" id="MobiDB-lite"/>
    </source>
</evidence>
<feature type="region of interest" description="Disordered" evidence="1">
    <location>
        <begin position="51"/>
        <end position="76"/>
    </location>
</feature>
<gene>
    <name evidence="2" type="ORF">B296_00024253</name>
</gene>
<sequence>MKTTATRVTTWQLLITSGISVKVNKPTLLELLSSLVGRWAAEVRDKVAGSMMGPKIGTRAGAKVAEDPSGTRRRRHKAMKVLRWEMVELGNEGDPGGIDSNSQK</sequence>